<feature type="chain" id="PRO_5037179688" evidence="1">
    <location>
        <begin position="24"/>
        <end position="186"/>
    </location>
</feature>
<keyword evidence="3" id="KW-1185">Reference proteome</keyword>
<dbReference type="EMBL" id="CP076643">
    <property type="protein sequence ID" value="QXO19170.1"/>
    <property type="molecule type" value="Genomic_DNA"/>
</dbReference>
<dbReference type="PANTHER" id="PTHR37530:SF1">
    <property type="entry name" value="OUTER MEMBRANE PROTEIN SLP"/>
    <property type="match status" value="1"/>
</dbReference>
<dbReference type="RefSeq" id="WP_136484294.1">
    <property type="nucleotide sequence ID" value="NZ_CP076643.1"/>
</dbReference>
<proteinExistence type="predicted"/>
<feature type="signal peptide" evidence="1">
    <location>
        <begin position="1"/>
        <end position="23"/>
    </location>
</feature>
<dbReference type="PIRSF" id="PIRSF004982">
    <property type="entry name" value="SlP"/>
    <property type="match status" value="1"/>
</dbReference>
<protein>
    <submittedName>
        <fullName evidence="2">Slp family lipoprotein</fullName>
    </submittedName>
</protein>
<dbReference type="NCBIfam" id="TIGR00752">
    <property type="entry name" value="slp"/>
    <property type="match status" value="1"/>
</dbReference>
<gene>
    <name evidence="2" type="ORF">KNV97_13345</name>
</gene>
<name>A0A975YQ40_9VIBR</name>
<dbReference type="PROSITE" id="PS51257">
    <property type="entry name" value="PROKAR_LIPOPROTEIN"/>
    <property type="match status" value="1"/>
</dbReference>
<evidence type="ECO:0000256" key="1">
    <source>
        <dbReference type="SAM" id="SignalP"/>
    </source>
</evidence>
<dbReference type="InterPro" id="IPR004658">
    <property type="entry name" value="OMP_Slp"/>
</dbReference>
<dbReference type="KEGG" id="vos:KNV97_13345"/>
<dbReference type="GO" id="GO:0019867">
    <property type="term" value="C:outer membrane"/>
    <property type="evidence" value="ECO:0007669"/>
    <property type="project" value="InterPro"/>
</dbReference>
<keyword evidence="1" id="KW-0732">Signal</keyword>
<dbReference type="Pfam" id="PF03843">
    <property type="entry name" value="Slp"/>
    <property type="match status" value="1"/>
</dbReference>
<dbReference type="AlphaFoldDB" id="A0A975YQ40"/>
<dbReference type="Proteomes" id="UP000694232">
    <property type="component" value="Chromosome 1"/>
</dbReference>
<organism evidence="2 3">
    <name type="scientific">Vibrio ostreae</name>
    <dbReference type="NCBI Taxonomy" id="2841925"/>
    <lineage>
        <taxon>Bacteria</taxon>
        <taxon>Pseudomonadati</taxon>
        <taxon>Pseudomonadota</taxon>
        <taxon>Gammaproteobacteria</taxon>
        <taxon>Vibrionales</taxon>
        <taxon>Vibrionaceae</taxon>
        <taxon>Vibrio</taxon>
    </lineage>
</organism>
<sequence length="186" mass="20664">MKRFQIQSVITALAAALLLSACATLPSQLTANSDNVISDYSRWSEIDPASQAEVRLGGVIASVTNLADKTRIEIVNLPIDDVGRPSLTSEPQGRFVAYVNGFLDPITYGQGRLITLVGTTTSPEMGKVGEFEQMLPVMKASGYYLWKVTERVVIDDIGPYHYPCRNFYCRHFDDFPRDGRVIQEVK</sequence>
<evidence type="ECO:0000313" key="3">
    <source>
        <dbReference type="Proteomes" id="UP000694232"/>
    </source>
</evidence>
<reference evidence="2" key="1">
    <citation type="submission" date="2021-06" db="EMBL/GenBank/DDBJ databases">
        <title>Vibrio nov. sp., novel gut bacterium isolated from Yellow Sea oyster.</title>
        <authorList>
            <person name="Muhammad N."/>
            <person name="Nguyen T.H."/>
            <person name="Lee Y.-J."/>
            <person name="Ko J."/>
            <person name="Kim S.-G."/>
        </authorList>
    </citation>
    <scope>NUCLEOTIDE SEQUENCE</scope>
    <source>
        <strain evidence="2">OG9-811</strain>
    </source>
</reference>
<dbReference type="PANTHER" id="PTHR37530">
    <property type="entry name" value="OUTER MEMBRANE PROTEIN SLP"/>
    <property type="match status" value="1"/>
</dbReference>
<accession>A0A975YQ40</accession>
<keyword evidence="2" id="KW-0449">Lipoprotein</keyword>
<evidence type="ECO:0000313" key="2">
    <source>
        <dbReference type="EMBL" id="QXO19170.1"/>
    </source>
</evidence>